<dbReference type="SMART" id="SM00220">
    <property type="entry name" value="S_TKc"/>
    <property type="match status" value="1"/>
</dbReference>
<dbReference type="PROSITE" id="PS50011">
    <property type="entry name" value="PROTEIN_KINASE_DOM"/>
    <property type="match status" value="1"/>
</dbReference>
<dbReference type="Pfam" id="PF00069">
    <property type="entry name" value="Pkinase"/>
    <property type="match status" value="1"/>
</dbReference>
<dbReference type="PROSITE" id="PS00108">
    <property type="entry name" value="PROTEIN_KINASE_ST"/>
    <property type="match status" value="1"/>
</dbReference>
<dbReference type="InterPro" id="IPR011009">
    <property type="entry name" value="Kinase-like_dom_sf"/>
</dbReference>
<feature type="domain" description="Protein kinase" evidence="1">
    <location>
        <begin position="27"/>
        <end position="309"/>
    </location>
</feature>
<dbReference type="AlphaFoldDB" id="A0A7S1ETE3"/>
<name>A0A7S1ETE3_9RHOD</name>
<dbReference type="EMBL" id="HBFP01010837">
    <property type="protein sequence ID" value="CAD8823406.1"/>
    <property type="molecule type" value="Transcribed_RNA"/>
</dbReference>
<evidence type="ECO:0000259" key="1">
    <source>
        <dbReference type="PROSITE" id="PS50011"/>
    </source>
</evidence>
<accession>A0A7S1ETE3</accession>
<dbReference type="GO" id="GO:0005524">
    <property type="term" value="F:ATP binding"/>
    <property type="evidence" value="ECO:0007669"/>
    <property type="project" value="InterPro"/>
</dbReference>
<protein>
    <recommendedName>
        <fullName evidence="1">Protein kinase domain-containing protein</fullName>
    </recommendedName>
</protein>
<dbReference type="PANTHER" id="PTHR24347">
    <property type="entry name" value="SERINE/THREONINE-PROTEIN KINASE"/>
    <property type="match status" value="1"/>
</dbReference>
<organism evidence="2">
    <name type="scientific">Timspurckia oligopyrenoides</name>
    <dbReference type="NCBI Taxonomy" id="708627"/>
    <lineage>
        <taxon>Eukaryota</taxon>
        <taxon>Rhodophyta</taxon>
        <taxon>Bangiophyceae</taxon>
        <taxon>Porphyridiales</taxon>
        <taxon>Porphyridiaceae</taxon>
        <taxon>Timspurckia</taxon>
    </lineage>
</organism>
<gene>
    <name evidence="2" type="ORF">TOLI1172_LOCUS7804</name>
</gene>
<dbReference type="InterPro" id="IPR000719">
    <property type="entry name" value="Prot_kinase_dom"/>
</dbReference>
<evidence type="ECO:0000313" key="2">
    <source>
        <dbReference type="EMBL" id="CAD8823406.1"/>
    </source>
</evidence>
<dbReference type="Gene3D" id="1.10.510.10">
    <property type="entry name" value="Transferase(Phosphotransferase) domain 1"/>
    <property type="match status" value="1"/>
</dbReference>
<dbReference type="GO" id="GO:0004672">
    <property type="term" value="F:protein kinase activity"/>
    <property type="evidence" value="ECO:0007669"/>
    <property type="project" value="InterPro"/>
</dbReference>
<reference evidence="2" key="1">
    <citation type="submission" date="2021-01" db="EMBL/GenBank/DDBJ databases">
        <authorList>
            <person name="Corre E."/>
            <person name="Pelletier E."/>
            <person name="Niang G."/>
            <person name="Scheremetjew M."/>
            <person name="Finn R."/>
            <person name="Kale V."/>
            <person name="Holt S."/>
            <person name="Cochrane G."/>
            <person name="Meng A."/>
            <person name="Brown T."/>
            <person name="Cohen L."/>
        </authorList>
    </citation>
    <scope>NUCLEOTIDE SEQUENCE</scope>
    <source>
        <strain evidence="2">CCMP3278</strain>
    </source>
</reference>
<proteinExistence type="predicted"/>
<dbReference type="InterPro" id="IPR008271">
    <property type="entry name" value="Ser/Thr_kinase_AS"/>
</dbReference>
<dbReference type="SUPFAM" id="SSF56112">
    <property type="entry name" value="Protein kinase-like (PK-like)"/>
    <property type="match status" value="1"/>
</dbReference>
<sequence length="316" mass="35380">MNFGKAKSLDSNSTLSLQRRALIREGIALTGKISEGGQAQVYRAFDCTTGSPYAVKIISKVGREQDSARREMVRLNAQREVDVLKSIDHPNILKFSRVIEDDENCYLVTEFIKGLDLFEAGVRKKFSEREVLLLSRTLFDGLAYLHSLGVAHRDVKLENIVLMGSDKPEDVKLIDFGLAHSFNFDDNSICTDFPGTRQYKAPEIVLSQPYDPKPVDIWALGVVMYILCCRDFPFNGSDTASVSHEILTKKLSFKGERWKNISSATKKFIEKLLSRNPLERPTAEAAVLETSSILELGPPSTSLKRHPSLFSKFSGN</sequence>